<reference evidence="5 6" key="1">
    <citation type="journal article" date="2007" name="Nature">
        <title>Evolution of genes and genomes on the Drosophila phylogeny.</title>
        <authorList>
            <consortium name="Drosophila 12 Genomes Consortium"/>
            <person name="Clark A.G."/>
            <person name="Eisen M.B."/>
            <person name="Smith D.R."/>
            <person name="Bergman C.M."/>
            <person name="Oliver B."/>
            <person name="Markow T.A."/>
            <person name="Kaufman T.C."/>
            <person name="Kellis M."/>
            <person name="Gelbart W."/>
            <person name="Iyer V.N."/>
            <person name="Pollard D.A."/>
            <person name="Sackton T.B."/>
            <person name="Larracuente A.M."/>
            <person name="Singh N.D."/>
            <person name="Abad J.P."/>
            <person name="Abt D.N."/>
            <person name="Adryan B."/>
            <person name="Aguade M."/>
            <person name="Akashi H."/>
            <person name="Anderson W.W."/>
            <person name="Aquadro C.F."/>
            <person name="Ardell D.H."/>
            <person name="Arguello R."/>
            <person name="Artieri C.G."/>
            <person name="Barbash D.A."/>
            <person name="Barker D."/>
            <person name="Barsanti P."/>
            <person name="Batterham P."/>
            <person name="Batzoglou S."/>
            <person name="Begun D."/>
            <person name="Bhutkar A."/>
            <person name="Blanco E."/>
            <person name="Bosak S.A."/>
            <person name="Bradley R.K."/>
            <person name="Brand A.D."/>
            <person name="Brent M.R."/>
            <person name="Brooks A.N."/>
            <person name="Brown R.H."/>
            <person name="Butlin R.K."/>
            <person name="Caggese C."/>
            <person name="Calvi B.R."/>
            <person name="Bernardo de Carvalho A."/>
            <person name="Caspi A."/>
            <person name="Castrezana S."/>
            <person name="Celniker S.E."/>
            <person name="Chang J.L."/>
            <person name="Chapple C."/>
            <person name="Chatterji S."/>
            <person name="Chinwalla A."/>
            <person name="Civetta A."/>
            <person name="Clifton S.W."/>
            <person name="Comeron J.M."/>
            <person name="Costello J.C."/>
            <person name="Coyne J.A."/>
            <person name="Daub J."/>
            <person name="David R.G."/>
            <person name="Delcher A.L."/>
            <person name="Delehaunty K."/>
            <person name="Do C.B."/>
            <person name="Ebling H."/>
            <person name="Edwards K."/>
            <person name="Eickbush T."/>
            <person name="Evans J.D."/>
            <person name="Filipski A."/>
            <person name="Findeiss S."/>
            <person name="Freyhult E."/>
            <person name="Fulton L."/>
            <person name="Fulton R."/>
            <person name="Garcia A.C."/>
            <person name="Gardiner A."/>
            <person name="Garfield D.A."/>
            <person name="Garvin B.E."/>
            <person name="Gibson G."/>
            <person name="Gilbert D."/>
            <person name="Gnerre S."/>
            <person name="Godfrey J."/>
            <person name="Good R."/>
            <person name="Gotea V."/>
            <person name="Gravely B."/>
            <person name="Greenberg A.J."/>
            <person name="Griffiths-Jones S."/>
            <person name="Gross S."/>
            <person name="Guigo R."/>
            <person name="Gustafson E.A."/>
            <person name="Haerty W."/>
            <person name="Hahn M.W."/>
            <person name="Halligan D.L."/>
            <person name="Halpern A.L."/>
            <person name="Halter G.M."/>
            <person name="Han M.V."/>
            <person name="Heger A."/>
            <person name="Hillier L."/>
            <person name="Hinrichs A.S."/>
            <person name="Holmes I."/>
            <person name="Hoskins R.A."/>
            <person name="Hubisz M.J."/>
            <person name="Hultmark D."/>
            <person name="Huntley M.A."/>
            <person name="Jaffe D.B."/>
            <person name="Jagadeeshan S."/>
            <person name="Jeck W.R."/>
            <person name="Johnson J."/>
            <person name="Jones C.D."/>
            <person name="Jordan W.C."/>
            <person name="Karpen G.H."/>
            <person name="Kataoka E."/>
            <person name="Keightley P.D."/>
            <person name="Kheradpour P."/>
            <person name="Kirkness E.F."/>
            <person name="Koerich L.B."/>
            <person name="Kristiansen K."/>
            <person name="Kudrna D."/>
            <person name="Kulathinal R.J."/>
            <person name="Kumar S."/>
            <person name="Kwok R."/>
            <person name="Lander E."/>
            <person name="Langley C.H."/>
            <person name="Lapoint R."/>
            <person name="Lazzaro B.P."/>
            <person name="Lee S.J."/>
            <person name="Levesque L."/>
            <person name="Li R."/>
            <person name="Lin C.F."/>
            <person name="Lin M.F."/>
            <person name="Lindblad-Toh K."/>
            <person name="Llopart A."/>
            <person name="Long M."/>
            <person name="Low L."/>
            <person name="Lozovsky E."/>
            <person name="Lu J."/>
            <person name="Luo M."/>
            <person name="Machado C.A."/>
            <person name="Makalowski W."/>
            <person name="Marzo M."/>
            <person name="Matsuda M."/>
            <person name="Matzkin L."/>
            <person name="McAllister B."/>
            <person name="McBride C.S."/>
            <person name="McKernan B."/>
            <person name="McKernan K."/>
            <person name="Mendez-Lago M."/>
            <person name="Minx P."/>
            <person name="Mollenhauer M.U."/>
            <person name="Montooth K."/>
            <person name="Mount S.M."/>
            <person name="Mu X."/>
            <person name="Myers E."/>
            <person name="Negre B."/>
            <person name="Newfeld S."/>
            <person name="Nielsen R."/>
            <person name="Noor M.A."/>
            <person name="O'Grady P."/>
            <person name="Pachter L."/>
            <person name="Papaceit M."/>
            <person name="Parisi M.J."/>
            <person name="Parisi M."/>
            <person name="Parts L."/>
            <person name="Pedersen J.S."/>
            <person name="Pesole G."/>
            <person name="Phillippy A.M."/>
            <person name="Ponting C.P."/>
            <person name="Pop M."/>
            <person name="Porcelli D."/>
            <person name="Powell J.R."/>
            <person name="Prohaska S."/>
            <person name="Pruitt K."/>
            <person name="Puig M."/>
            <person name="Quesneville H."/>
            <person name="Ram K.R."/>
            <person name="Rand D."/>
            <person name="Rasmussen M.D."/>
            <person name="Reed L.K."/>
            <person name="Reenan R."/>
            <person name="Reily A."/>
            <person name="Remington K.A."/>
            <person name="Rieger T.T."/>
            <person name="Ritchie M.G."/>
            <person name="Robin C."/>
            <person name="Rogers Y.H."/>
            <person name="Rohde C."/>
            <person name="Rozas J."/>
            <person name="Rubenfield M.J."/>
            <person name="Ruiz A."/>
            <person name="Russo S."/>
            <person name="Salzberg S.L."/>
            <person name="Sanchez-Gracia A."/>
            <person name="Saranga D.J."/>
            <person name="Sato H."/>
            <person name="Schaeffer S.W."/>
            <person name="Schatz M.C."/>
            <person name="Schlenke T."/>
            <person name="Schwartz R."/>
            <person name="Segarra C."/>
            <person name="Singh R.S."/>
            <person name="Sirot L."/>
            <person name="Sirota M."/>
            <person name="Sisneros N.B."/>
            <person name="Smith C.D."/>
            <person name="Smith T.F."/>
            <person name="Spieth J."/>
            <person name="Stage D.E."/>
            <person name="Stark A."/>
            <person name="Stephan W."/>
            <person name="Strausberg R.L."/>
            <person name="Strempel S."/>
            <person name="Sturgill D."/>
            <person name="Sutton G."/>
            <person name="Sutton G.G."/>
            <person name="Tao W."/>
            <person name="Teichmann S."/>
            <person name="Tobari Y.N."/>
            <person name="Tomimura Y."/>
            <person name="Tsolas J.M."/>
            <person name="Valente V.L."/>
            <person name="Venter E."/>
            <person name="Venter J.C."/>
            <person name="Vicario S."/>
            <person name="Vieira F.G."/>
            <person name="Vilella A.J."/>
            <person name="Villasante A."/>
            <person name="Walenz B."/>
            <person name="Wang J."/>
            <person name="Wasserman M."/>
            <person name="Watts T."/>
            <person name="Wilson D."/>
            <person name="Wilson R.K."/>
            <person name="Wing R.A."/>
            <person name="Wolfner M.F."/>
            <person name="Wong A."/>
            <person name="Wong G.K."/>
            <person name="Wu C.I."/>
            <person name="Wu G."/>
            <person name="Yamamoto D."/>
            <person name="Yang H.P."/>
            <person name="Yang S.P."/>
            <person name="Yorke J.A."/>
            <person name="Yoshida K."/>
            <person name="Zdobnov E."/>
            <person name="Zhang P."/>
            <person name="Zhang Y."/>
            <person name="Zimin A.V."/>
            <person name="Baldwin J."/>
            <person name="Abdouelleil A."/>
            <person name="Abdulkadir J."/>
            <person name="Abebe A."/>
            <person name="Abera B."/>
            <person name="Abreu J."/>
            <person name="Acer S.C."/>
            <person name="Aftuck L."/>
            <person name="Alexander A."/>
            <person name="An P."/>
            <person name="Anderson E."/>
            <person name="Anderson S."/>
            <person name="Arachi H."/>
            <person name="Azer M."/>
            <person name="Bachantsang P."/>
            <person name="Barry A."/>
            <person name="Bayul T."/>
            <person name="Berlin A."/>
            <person name="Bessette D."/>
            <person name="Bloom T."/>
            <person name="Blye J."/>
            <person name="Boguslavskiy L."/>
            <person name="Bonnet C."/>
            <person name="Boukhgalter B."/>
            <person name="Bourzgui I."/>
            <person name="Brown A."/>
            <person name="Cahill P."/>
            <person name="Channer S."/>
            <person name="Cheshatsang Y."/>
            <person name="Chuda L."/>
            <person name="Citroen M."/>
            <person name="Collymore A."/>
            <person name="Cooke P."/>
            <person name="Costello M."/>
            <person name="D'Aco K."/>
            <person name="Daza R."/>
            <person name="De Haan G."/>
            <person name="DeGray S."/>
            <person name="DeMaso C."/>
            <person name="Dhargay N."/>
            <person name="Dooley K."/>
            <person name="Dooley E."/>
            <person name="Doricent M."/>
            <person name="Dorje P."/>
            <person name="Dorjee K."/>
            <person name="Dupes A."/>
            <person name="Elong R."/>
            <person name="Falk J."/>
            <person name="Farina A."/>
            <person name="Faro S."/>
            <person name="Ferguson D."/>
            <person name="Fisher S."/>
            <person name="Foley C.D."/>
            <person name="Franke A."/>
            <person name="Friedrich D."/>
            <person name="Gadbois L."/>
            <person name="Gearin G."/>
            <person name="Gearin C.R."/>
            <person name="Giannoukos G."/>
            <person name="Goode T."/>
            <person name="Graham J."/>
            <person name="Grandbois E."/>
            <person name="Grewal S."/>
            <person name="Gyaltsen K."/>
            <person name="Hafez N."/>
            <person name="Hagos B."/>
            <person name="Hall J."/>
            <person name="Henson C."/>
            <person name="Hollinger A."/>
            <person name="Honan T."/>
            <person name="Huard M.D."/>
            <person name="Hughes L."/>
            <person name="Hurhula B."/>
            <person name="Husby M.E."/>
            <person name="Kamat A."/>
            <person name="Kanga B."/>
            <person name="Kashin S."/>
            <person name="Khazanovich D."/>
            <person name="Kisner P."/>
            <person name="Lance K."/>
            <person name="Lara M."/>
            <person name="Lee W."/>
            <person name="Lennon N."/>
            <person name="Letendre F."/>
            <person name="LeVine R."/>
            <person name="Lipovsky A."/>
            <person name="Liu X."/>
            <person name="Liu J."/>
            <person name="Liu S."/>
            <person name="Lokyitsang T."/>
            <person name="Lokyitsang Y."/>
            <person name="Lubonja R."/>
            <person name="Lui A."/>
            <person name="MacDonald P."/>
            <person name="Magnisalis V."/>
            <person name="Maru K."/>
            <person name="Matthews C."/>
            <person name="McCusker W."/>
            <person name="McDonough S."/>
            <person name="Mehta T."/>
            <person name="Meldrim J."/>
            <person name="Meneus L."/>
            <person name="Mihai O."/>
            <person name="Mihalev A."/>
            <person name="Mihova T."/>
            <person name="Mittelman R."/>
            <person name="Mlenga V."/>
            <person name="Montmayeur A."/>
            <person name="Mulrain L."/>
            <person name="Navidi A."/>
            <person name="Naylor J."/>
            <person name="Negash T."/>
            <person name="Nguyen T."/>
            <person name="Nguyen N."/>
            <person name="Nicol R."/>
            <person name="Norbu C."/>
            <person name="Norbu N."/>
            <person name="Novod N."/>
            <person name="O'Neill B."/>
            <person name="Osman S."/>
            <person name="Markiewicz E."/>
            <person name="Oyono O.L."/>
            <person name="Patti C."/>
            <person name="Phunkhang P."/>
            <person name="Pierre F."/>
            <person name="Priest M."/>
            <person name="Raghuraman S."/>
            <person name="Rege F."/>
            <person name="Reyes R."/>
            <person name="Rise C."/>
            <person name="Rogov P."/>
            <person name="Ross K."/>
            <person name="Ryan E."/>
            <person name="Settipalli S."/>
            <person name="Shea T."/>
            <person name="Sherpa N."/>
            <person name="Shi L."/>
            <person name="Shih D."/>
            <person name="Sparrow T."/>
            <person name="Spaulding J."/>
            <person name="Stalker J."/>
            <person name="Stange-Thomann N."/>
            <person name="Stavropoulos S."/>
            <person name="Stone C."/>
            <person name="Strader C."/>
            <person name="Tesfaye S."/>
            <person name="Thomson T."/>
            <person name="Thoulutsang Y."/>
            <person name="Thoulutsang D."/>
            <person name="Topham K."/>
            <person name="Topping I."/>
            <person name="Tsamla T."/>
            <person name="Vassiliev H."/>
            <person name="Vo A."/>
            <person name="Wangchuk T."/>
            <person name="Wangdi T."/>
            <person name="Weiand M."/>
            <person name="Wilkinson J."/>
            <person name="Wilson A."/>
            <person name="Yadav S."/>
            <person name="Young G."/>
            <person name="Yu Q."/>
            <person name="Zembek L."/>
            <person name="Zhong D."/>
            <person name="Zimmer A."/>
            <person name="Zwirko Z."/>
            <person name="Jaffe D.B."/>
            <person name="Alvarez P."/>
            <person name="Brockman W."/>
            <person name="Butler J."/>
            <person name="Chin C."/>
            <person name="Gnerre S."/>
            <person name="Grabherr M."/>
            <person name="Kleber M."/>
            <person name="Mauceli E."/>
            <person name="MacCallum I."/>
        </authorList>
    </citation>
    <scope>NUCLEOTIDE SEQUENCE [LARGE SCALE GENOMIC DNA]</scope>
    <source>
        <strain evidence="6">Tucson 14030-0811.24</strain>
    </source>
</reference>
<feature type="signal peptide" evidence="4">
    <location>
        <begin position="1"/>
        <end position="19"/>
    </location>
</feature>
<comment type="subcellular location">
    <subcellularLocation>
        <location evidence="1">Secreted</location>
    </subcellularLocation>
</comment>
<dbReference type="PANTHER" id="PTHR21066">
    <property type="entry name" value="ODORANT-BINDING PROTEIN 59A-RELATED"/>
    <property type="match status" value="1"/>
</dbReference>
<dbReference type="InParanoid" id="B4MQ77"/>
<gene>
    <name evidence="5" type="primary">Dwil\GK19396</name>
    <name evidence="5" type="ORF">Dwil_GK19396</name>
    <name evidence="5" type="ORF">GK19396</name>
</gene>
<protein>
    <submittedName>
        <fullName evidence="5">GK19396</fullName>
    </submittedName>
</protein>
<organism evidence="6">
    <name type="scientific">Drosophila willistoni</name>
    <name type="common">Fruit fly</name>
    <dbReference type="NCBI Taxonomy" id="7260"/>
    <lineage>
        <taxon>Eukaryota</taxon>
        <taxon>Metazoa</taxon>
        <taxon>Ecdysozoa</taxon>
        <taxon>Arthropoda</taxon>
        <taxon>Hexapoda</taxon>
        <taxon>Insecta</taxon>
        <taxon>Pterygota</taxon>
        <taxon>Neoptera</taxon>
        <taxon>Endopterygota</taxon>
        <taxon>Diptera</taxon>
        <taxon>Brachycera</taxon>
        <taxon>Muscomorpha</taxon>
        <taxon>Ephydroidea</taxon>
        <taxon>Drosophilidae</taxon>
        <taxon>Drosophila</taxon>
        <taxon>Sophophora</taxon>
    </lineage>
</organism>
<evidence type="ECO:0000256" key="4">
    <source>
        <dbReference type="SAM" id="SignalP"/>
    </source>
</evidence>
<dbReference type="PhylomeDB" id="B4MQ77"/>
<keyword evidence="4" id="KW-0732">Signal</keyword>
<evidence type="ECO:0000256" key="1">
    <source>
        <dbReference type="ARBA" id="ARBA00004613"/>
    </source>
</evidence>
<evidence type="ECO:0000256" key="2">
    <source>
        <dbReference type="ARBA" id="ARBA00008098"/>
    </source>
</evidence>
<accession>B4MQ77</accession>
<feature type="chain" id="PRO_5002814967" evidence="4">
    <location>
        <begin position="20"/>
        <end position="179"/>
    </location>
</feature>
<dbReference type="AlphaFoldDB" id="B4MQ77"/>
<name>B4MQ77_DROWI</name>
<evidence type="ECO:0000313" key="6">
    <source>
        <dbReference type="Proteomes" id="UP000007798"/>
    </source>
</evidence>
<keyword evidence="3" id="KW-0964">Secreted</keyword>
<dbReference type="OMA" id="CAGHELP"/>
<comment type="similarity">
    <text evidence="2">Belongs to the PBP/GOBP family.</text>
</comment>
<dbReference type="Gene3D" id="1.10.238.270">
    <property type="match status" value="1"/>
</dbReference>
<dbReference type="Proteomes" id="UP000007798">
    <property type="component" value="Unassembled WGS sequence"/>
</dbReference>
<dbReference type="EMBL" id="CH963849">
    <property type="protein sequence ID" value="EDW74266.1"/>
    <property type="molecule type" value="Genomic_DNA"/>
</dbReference>
<dbReference type="PANTHER" id="PTHR21066:SF15">
    <property type="entry name" value="GH25962P-RELATED"/>
    <property type="match status" value="1"/>
</dbReference>
<evidence type="ECO:0000313" key="5">
    <source>
        <dbReference type="EMBL" id="EDW74266.1"/>
    </source>
</evidence>
<dbReference type="GO" id="GO:0005576">
    <property type="term" value="C:extracellular region"/>
    <property type="evidence" value="ECO:0007669"/>
    <property type="project" value="UniProtKB-SubCell"/>
</dbReference>
<dbReference type="InterPro" id="IPR052295">
    <property type="entry name" value="Odorant-binding_protein"/>
</dbReference>
<sequence length="179" mass="20115">MFYLLSGLLYSALVGFVSSGVIDCSRAPDMFAIKNCCKLPELNLTSFNKKCSKYVARITPCSFECVFNNTQSLNGTSLVLPKVEQLLQIALNGDQKVIDIYMNGFRECSMQEAEMLRSLKRRRMEVVDNCSPMAVTYAICAHRYVNINCPEGSWTNSQQCNEAKDYSINCNMPKGRKAT</sequence>
<keyword evidence="6" id="KW-1185">Reference proteome</keyword>
<proteinExistence type="inferred from homology"/>
<dbReference type="HOGENOM" id="CLU_120152_2_0_1"/>
<evidence type="ECO:0000256" key="3">
    <source>
        <dbReference type="ARBA" id="ARBA00022525"/>
    </source>
</evidence>